<sequence length="175" mass="18666">MSASPSTNNYRIPAATLAIKFPDDGDYVDAGNLVDFVYTPTVTKKEHFSARTGLRAKDKTVVTEVAAAIKFTVDEATARNLSMFLLGDASTDTDGNLVITPLSNPNLTADIKVTGVNSVGPMIDFEANVTFSPSGDLNLMADNDDWAQIPLDADVNKSDGKFGVFTIRQQDGVTA</sequence>
<dbReference type="KEGG" id="mop:Mesop_3755"/>
<protein>
    <submittedName>
        <fullName evidence="1">Uncharacterized protein</fullName>
    </submittedName>
</protein>
<dbReference type="STRING" id="536019.Mesop_3755"/>
<evidence type="ECO:0000313" key="1">
    <source>
        <dbReference type="EMBL" id="AEH88196.1"/>
    </source>
</evidence>
<dbReference type="EMBL" id="CP002279">
    <property type="protein sequence ID" value="AEH88196.1"/>
    <property type="molecule type" value="Genomic_DNA"/>
</dbReference>
<reference evidence="1 2" key="1">
    <citation type="submission" date="2010-10" db="EMBL/GenBank/DDBJ databases">
        <title>Complete sequence of Mesorhizobium opportunistum WSM2075.</title>
        <authorList>
            <consortium name="US DOE Joint Genome Institute"/>
            <person name="Lucas S."/>
            <person name="Copeland A."/>
            <person name="Lapidus A."/>
            <person name="Cheng J.-F."/>
            <person name="Bruce D."/>
            <person name="Goodwin L."/>
            <person name="Pitluck S."/>
            <person name="Chertkov O."/>
            <person name="Misra M."/>
            <person name="Detter J.C."/>
            <person name="Han C."/>
            <person name="Tapia R."/>
            <person name="Land M."/>
            <person name="Hauser L."/>
            <person name="Kyrpides N."/>
            <person name="Ovchinnikova G."/>
            <person name="Mavrommatis K.M."/>
            <person name="Tiwari R.P."/>
            <person name="Howieson J.G."/>
            <person name="O'Hara G.W."/>
            <person name="Nandasena K.G."/>
            <person name="Woyke T."/>
        </authorList>
    </citation>
    <scope>NUCLEOTIDE SEQUENCE [LARGE SCALE GENOMIC DNA]</scope>
    <source>
        <strain evidence="2">LMG 24607 / HAMBI 3007 / WSM2075</strain>
    </source>
</reference>
<dbReference type="Proteomes" id="UP000001623">
    <property type="component" value="Chromosome"/>
</dbReference>
<organism evidence="1 2">
    <name type="scientific">Mesorhizobium opportunistum (strain LMG 24607 / HAMBI 3007 / WSM2075)</name>
    <dbReference type="NCBI Taxonomy" id="536019"/>
    <lineage>
        <taxon>Bacteria</taxon>
        <taxon>Pseudomonadati</taxon>
        <taxon>Pseudomonadota</taxon>
        <taxon>Alphaproteobacteria</taxon>
        <taxon>Hyphomicrobiales</taxon>
        <taxon>Phyllobacteriaceae</taxon>
        <taxon>Mesorhizobium</taxon>
    </lineage>
</organism>
<dbReference type="eggNOG" id="ENOG50305UD">
    <property type="taxonomic scope" value="Bacteria"/>
</dbReference>
<dbReference type="HOGENOM" id="CLU_1530777_0_0_5"/>
<accession>F7XZY2</accession>
<dbReference type="AlphaFoldDB" id="F7XZY2"/>
<gene>
    <name evidence="1" type="ordered locus">Mesop_3755</name>
</gene>
<name>F7XZY2_MESOW</name>
<dbReference type="RefSeq" id="WP_013894880.1">
    <property type="nucleotide sequence ID" value="NC_015675.1"/>
</dbReference>
<proteinExistence type="predicted"/>
<evidence type="ECO:0000313" key="2">
    <source>
        <dbReference type="Proteomes" id="UP000001623"/>
    </source>
</evidence>